<dbReference type="KEGG" id="ffu:CLAFUR5_10772"/>
<feature type="transmembrane region" description="Helical" evidence="7">
    <location>
        <begin position="12"/>
        <end position="31"/>
    </location>
</feature>
<evidence type="ECO:0000256" key="3">
    <source>
        <dbReference type="ARBA" id="ARBA00022617"/>
    </source>
</evidence>
<evidence type="ECO:0000313" key="9">
    <source>
        <dbReference type="Proteomes" id="UP000756132"/>
    </source>
</evidence>
<keyword evidence="7" id="KW-0472">Membrane</keyword>
<dbReference type="SUPFAM" id="SSF48264">
    <property type="entry name" value="Cytochrome P450"/>
    <property type="match status" value="1"/>
</dbReference>
<dbReference type="GO" id="GO:0005506">
    <property type="term" value="F:iron ion binding"/>
    <property type="evidence" value="ECO:0007669"/>
    <property type="project" value="InterPro"/>
</dbReference>
<evidence type="ECO:0000256" key="2">
    <source>
        <dbReference type="ARBA" id="ARBA00010617"/>
    </source>
</evidence>
<reference evidence="8" key="1">
    <citation type="submission" date="2021-12" db="EMBL/GenBank/DDBJ databases">
        <authorList>
            <person name="Zaccaron A."/>
            <person name="Stergiopoulos I."/>
        </authorList>
    </citation>
    <scope>NUCLEOTIDE SEQUENCE</scope>
    <source>
        <strain evidence="8">Race5_Kim</strain>
    </source>
</reference>
<proteinExistence type="inferred from homology"/>
<evidence type="ECO:0000256" key="1">
    <source>
        <dbReference type="ARBA" id="ARBA00001971"/>
    </source>
</evidence>
<keyword evidence="8" id="KW-0503">Monooxygenase</keyword>
<dbReference type="EMBL" id="CP090170">
    <property type="protein sequence ID" value="UJO20724.1"/>
    <property type="molecule type" value="Genomic_DNA"/>
</dbReference>
<dbReference type="GO" id="GO:0016705">
    <property type="term" value="F:oxidoreductase activity, acting on paired donors, with incorporation or reduction of molecular oxygen"/>
    <property type="evidence" value="ECO:0007669"/>
    <property type="project" value="InterPro"/>
</dbReference>
<feature type="transmembrane region" description="Helical" evidence="7">
    <location>
        <begin position="308"/>
        <end position="331"/>
    </location>
</feature>
<dbReference type="GeneID" id="71990650"/>
<dbReference type="OrthoDB" id="1470350at2759"/>
<keyword evidence="8" id="KW-0560">Oxidoreductase</keyword>
<keyword evidence="5 6" id="KW-0408">Iron</keyword>
<name>A0A9Q8USD6_PASFU</name>
<dbReference type="GO" id="GO:0020037">
    <property type="term" value="F:heme binding"/>
    <property type="evidence" value="ECO:0007669"/>
    <property type="project" value="InterPro"/>
</dbReference>
<dbReference type="InterPro" id="IPR001128">
    <property type="entry name" value="Cyt_P450"/>
</dbReference>
<accession>A0A9Q8USD6</accession>
<dbReference type="InterPro" id="IPR002403">
    <property type="entry name" value="Cyt_P450_E_grp-IV"/>
</dbReference>
<feature type="binding site" description="axial binding residue" evidence="6">
    <location>
        <position position="464"/>
    </location>
    <ligand>
        <name>heme</name>
        <dbReference type="ChEBI" id="CHEBI:30413"/>
    </ligand>
    <ligandPart>
        <name>Fe</name>
        <dbReference type="ChEBI" id="CHEBI:18248"/>
    </ligandPart>
</feature>
<keyword evidence="3 6" id="KW-0349">Heme</keyword>
<evidence type="ECO:0000256" key="4">
    <source>
        <dbReference type="ARBA" id="ARBA00022723"/>
    </source>
</evidence>
<protein>
    <submittedName>
        <fullName evidence="8">Cytochrome P450 monooxygenase</fullName>
    </submittedName>
</protein>
<keyword evidence="7" id="KW-1133">Transmembrane helix</keyword>
<dbReference type="Pfam" id="PF00067">
    <property type="entry name" value="p450"/>
    <property type="match status" value="1"/>
</dbReference>
<dbReference type="Proteomes" id="UP000756132">
    <property type="component" value="Chromosome 8"/>
</dbReference>
<reference evidence="8" key="2">
    <citation type="journal article" date="2022" name="Microb. Genom.">
        <title>A chromosome-scale genome assembly of the tomato pathogen Cladosporium fulvum reveals a compartmentalized genome architecture and the presence of a dispensable chromosome.</title>
        <authorList>
            <person name="Zaccaron A.Z."/>
            <person name="Chen L.H."/>
            <person name="Samaras A."/>
            <person name="Stergiopoulos I."/>
        </authorList>
    </citation>
    <scope>NUCLEOTIDE SEQUENCE</scope>
    <source>
        <strain evidence="8">Race5_Kim</strain>
    </source>
</reference>
<sequence>MDVSATERLGIPPVWVLLLCLLCATVAIVRLSSWPQSGTRTPSHRSEPPVLPHWIPYLQHLPYFLWNPGALYKAGKRTFPNTPFTLVLNGTKFHVFDSPDTVKRVFSESRKLSFAPVIASMMENGMSLPIPDRPKFLSKDASPGEPKFVTENHNIWVQNLSGKALDDIMTIYMKNFRAVLAEQVAMHSTDVIRVNLFQFMRRLIFETSALTFFGPRLRDIWPSMWEDWRRYDDATYIGIRSNLAYYLQPGAHAAKEKMLKSFEKWIETAGEEDWSDTDGVWCERWGFKMNWQRDKLASKRGFTSRGRACLQASFLFVIVTNAAPMASWFMWCAAGTPERLALYRAAATQAKGTKSGDIDDGFPNLDMAAVRQSPYIHGLWLEALRLGTASAAARVVMQEDMELEGFLVQRGSVVLIPVQLMHLKEEVFQDANHVRPERWMRSDQDQLKRMNDHMRPFGGGTSICSGRHVAESEVTGVVTSLLLMFDVTFEMGLKEWEFNPRSLGVMAPKNDPVVNLQRKRDACGV</sequence>
<evidence type="ECO:0000256" key="5">
    <source>
        <dbReference type="ARBA" id="ARBA00023004"/>
    </source>
</evidence>
<keyword evidence="7" id="KW-0812">Transmembrane</keyword>
<keyword evidence="4 6" id="KW-0479">Metal-binding</keyword>
<dbReference type="PANTHER" id="PTHR24304:SF2">
    <property type="entry name" value="24-HYDROXYCHOLESTEROL 7-ALPHA-HYDROXYLASE"/>
    <property type="match status" value="1"/>
</dbReference>
<dbReference type="OMA" id="FVFRSVM"/>
<dbReference type="RefSeq" id="XP_047765090.1">
    <property type="nucleotide sequence ID" value="XM_047909920.1"/>
</dbReference>
<keyword evidence="9" id="KW-1185">Reference proteome</keyword>
<evidence type="ECO:0000313" key="8">
    <source>
        <dbReference type="EMBL" id="UJO20724.1"/>
    </source>
</evidence>
<dbReference type="PANTHER" id="PTHR24304">
    <property type="entry name" value="CYTOCHROME P450 FAMILY 7"/>
    <property type="match status" value="1"/>
</dbReference>
<comment type="similarity">
    <text evidence="2">Belongs to the cytochrome P450 family.</text>
</comment>
<dbReference type="Gene3D" id="1.10.630.10">
    <property type="entry name" value="Cytochrome P450"/>
    <property type="match status" value="1"/>
</dbReference>
<dbReference type="PRINTS" id="PR00465">
    <property type="entry name" value="EP450IV"/>
</dbReference>
<organism evidence="8 9">
    <name type="scientific">Passalora fulva</name>
    <name type="common">Tomato leaf mold</name>
    <name type="synonym">Cladosporium fulvum</name>
    <dbReference type="NCBI Taxonomy" id="5499"/>
    <lineage>
        <taxon>Eukaryota</taxon>
        <taxon>Fungi</taxon>
        <taxon>Dikarya</taxon>
        <taxon>Ascomycota</taxon>
        <taxon>Pezizomycotina</taxon>
        <taxon>Dothideomycetes</taxon>
        <taxon>Dothideomycetidae</taxon>
        <taxon>Mycosphaerellales</taxon>
        <taxon>Mycosphaerellaceae</taxon>
        <taxon>Fulvia</taxon>
    </lineage>
</organism>
<dbReference type="GO" id="GO:0008395">
    <property type="term" value="F:steroid hydroxylase activity"/>
    <property type="evidence" value="ECO:0007669"/>
    <property type="project" value="TreeGrafter"/>
</dbReference>
<dbReference type="InterPro" id="IPR050529">
    <property type="entry name" value="CYP450_sterol_14alpha_dmase"/>
</dbReference>
<dbReference type="InterPro" id="IPR036396">
    <property type="entry name" value="Cyt_P450_sf"/>
</dbReference>
<evidence type="ECO:0000256" key="6">
    <source>
        <dbReference type="PIRSR" id="PIRSR602403-1"/>
    </source>
</evidence>
<evidence type="ECO:0000256" key="7">
    <source>
        <dbReference type="SAM" id="Phobius"/>
    </source>
</evidence>
<dbReference type="AlphaFoldDB" id="A0A9Q8USD6"/>
<gene>
    <name evidence="8" type="ORF">CLAFUR5_10772</name>
</gene>
<comment type="cofactor">
    <cofactor evidence="1 6">
        <name>heme</name>
        <dbReference type="ChEBI" id="CHEBI:30413"/>
    </cofactor>
</comment>